<proteinExistence type="predicted"/>
<dbReference type="EMBL" id="CP022603">
    <property type="protein sequence ID" value="ASV84721.1"/>
    <property type="molecule type" value="Genomic_DNA"/>
</dbReference>
<protein>
    <submittedName>
        <fullName evidence="3">Outer membrane beta-barrel domain protein</fullName>
    </submittedName>
</protein>
<evidence type="ECO:0000313" key="3">
    <source>
        <dbReference type="EMBL" id="ASV84721.1"/>
    </source>
</evidence>
<keyword evidence="2" id="KW-0732">Signal</keyword>
<feature type="region of interest" description="Disordered" evidence="1">
    <location>
        <begin position="42"/>
        <end position="137"/>
    </location>
</feature>
<dbReference type="Proteomes" id="UP000215256">
    <property type="component" value="Chromosome 2"/>
</dbReference>
<dbReference type="Pfam" id="PF10082">
    <property type="entry name" value="BBP2_2"/>
    <property type="match status" value="1"/>
</dbReference>
<evidence type="ECO:0000313" key="4">
    <source>
        <dbReference type="Proteomes" id="UP000215256"/>
    </source>
</evidence>
<name>A0A248UE86_9HYPH</name>
<dbReference type="KEGG" id="och:CES85_5517"/>
<sequence>MLFANSPSGGSSPFARRLRCLLLAGCALAISNSTAFSQDTQLRGSMDEDNLSVSSPDQTANHDIDPVDPNAPASADFADSSYTPPADSTAQPQSTEPAQAAPVEDEETQPFLSTDNMRVGAVTTEEQNDTGRARRENLPAIPEQGRRATPEADPFAPLGVRVGTFVLRPTIEQGIRATTNGDNSSTGSSAILSETTLRLNAESDWGRHQATLNASGTLSKSISGQDVSEPRVDVQGNLRFDLSDQTTVNAGAGYKLRRESASSPNGVTDALKRPLVHTINGSIGIERDTGLLFGRATGRVEHEMYGDAELSSGGTVNQKDRDNTYASITLRGGFAISPALKPFAEVELGKRMFDERQDSNGYERSGSQYAVRGGLMFDRGEKFNGEFSAGFMRANSDDSRLSDVSGPSLAASINWSPLRGTDVQLYAQTTVDTSTTPGVSGALLHFASLEVTRKVRSDLSFNGKLDLNVRDNKDGTGTDYTIGAQVGATYWINRFVGFDARLRHEFQTSQVSYREYHANSIYLGMKVQR</sequence>
<evidence type="ECO:0000256" key="2">
    <source>
        <dbReference type="SAM" id="SignalP"/>
    </source>
</evidence>
<dbReference type="OrthoDB" id="7398962at2"/>
<dbReference type="RefSeq" id="WP_095445380.1">
    <property type="nucleotide sequence ID" value="NZ_CP022603.1"/>
</dbReference>
<evidence type="ECO:0000256" key="1">
    <source>
        <dbReference type="SAM" id="MobiDB-lite"/>
    </source>
</evidence>
<organism evidence="3 4">
    <name type="scientific">Ochrobactrum quorumnocens</name>
    <dbReference type="NCBI Taxonomy" id="271865"/>
    <lineage>
        <taxon>Bacteria</taxon>
        <taxon>Pseudomonadati</taxon>
        <taxon>Pseudomonadota</taxon>
        <taxon>Alphaproteobacteria</taxon>
        <taxon>Hyphomicrobiales</taxon>
        <taxon>Brucellaceae</taxon>
        <taxon>Brucella/Ochrobactrum group</taxon>
        <taxon>Ochrobactrum</taxon>
    </lineage>
</organism>
<feature type="chain" id="PRO_5012557921" evidence="2">
    <location>
        <begin position="38"/>
        <end position="529"/>
    </location>
</feature>
<feature type="signal peptide" evidence="2">
    <location>
        <begin position="1"/>
        <end position="37"/>
    </location>
</feature>
<dbReference type="InterPro" id="IPR018759">
    <property type="entry name" value="BBP2_2"/>
</dbReference>
<gene>
    <name evidence="3" type="ORF">CES85_5517</name>
</gene>
<reference evidence="3 4" key="1">
    <citation type="submission" date="2017-07" db="EMBL/GenBank/DDBJ databases">
        <title>Phylogenetic study on the rhizospheric bacterium Ochrobactrum sp. A44.</title>
        <authorList>
            <person name="Krzyzanowska D.M."/>
            <person name="Ossowicki A."/>
            <person name="Rajewska M."/>
            <person name="Maciag T."/>
            <person name="Kaczynski Z."/>
            <person name="Czerwicka M."/>
            <person name="Jafra S."/>
        </authorList>
    </citation>
    <scope>NUCLEOTIDE SEQUENCE [LARGE SCALE GENOMIC DNA]</scope>
    <source>
        <strain evidence="3 4">A44</strain>
    </source>
</reference>
<dbReference type="AlphaFoldDB" id="A0A248UE86"/>
<accession>A0A248UE86</accession>
<feature type="compositionally biased region" description="Polar residues" evidence="1">
    <location>
        <begin position="80"/>
        <end position="97"/>
    </location>
</feature>